<dbReference type="GO" id="GO:0006310">
    <property type="term" value="P:DNA recombination"/>
    <property type="evidence" value="ECO:0007669"/>
    <property type="project" value="UniProtKB-ARBA"/>
</dbReference>
<keyword evidence="7" id="KW-0539">Nucleus</keyword>
<dbReference type="SMART" id="SM00382">
    <property type="entry name" value="AAA"/>
    <property type="match status" value="1"/>
</dbReference>
<dbReference type="Pfam" id="PF25051">
    <property type="entry name" value="WHD_MCM8"/>
    <property type="match status" value="1"/>
</dbReference>
<dbReference type="InterPro" id="IPR027417">
    <property type="entry name" value="P-loop_NTPase"/>
</dbReference>
<dbReference type="SMART" id="SM00350">
    <property type="entry name" value="MCM"/>
    <property type="match status" value="1"/>
</dbReference>
<feature type="domain" description="MCM C-terminal AAA(+) ATPase" evidence="10">
    <location>
        <begin position="39"/>
        <end position="230"/>
    </location>
</feature>
<dbReference type="InterPro" id="IPR031327">
    <property type="entry name" value="MCM"/>
</dbReference>
<evidence type="ECO:0000256" key="8">
    <source>
        <dbReference type="ARBA" id="ARBA00042306"/>
    </source>
</evidence>
<evidence type="ECO:0000256" key="3">
    <source>
        <dbReference type="ARBA" id="ARBA00012551"/>
    </source>
</evidence>
<evidence type="ECO:0000256" key="5">
    <source>
        <dbReference type="ARBA" id="ARBA00022840"/>
    </source>
</evidence>
<keyword evidence="4 9" id="KW-0547">Nucleotide-binding</keyword>
<dbReference type="FunFam" id="3.40.50.300:FF:006125">
    <property type="entry name" value="Retrovirus-related Pol polyprotein LINE-1"/>
    <property type="match status" value="1"/>
</dbReference>
<dbReference type="EC" id="3.6.4.12" evidence="3"/>
<evidence type="ECO:0000256" key="6">
    <source>
        <dbReference type="ARBA" id="ARBA00023125"/>
    </source>
</evidence>
<evidence type="ECO:0000313" key="11">
    <source>
        <dbReference type="EMBL" id="RVW98800.1"/>
    </source>
</evidence>
<dbReference type="PRINTS" id="PR01657">
    <property type="entry name" value="MCMFAMILY"/>
</dbReference>
<evidence type="ECO:0000313" key="12">
    <source>
        <dbReference type="Proteomes" id="UP000288805"/>
    </source>
</evidence>
<keyword evidence="11" id="KW-0347">Helicase</keyword>
<reference evidence="11 12" key="1">
    <citation type="journal article" date="2018" name="PLoS Genet.">
        <title>Population sequencing reveals clonal diversity and ancestral inbreeding in the grapevine cultivar Chardonnay.</title>
        <authorList>
            <person name="Roach M.J."/>
            <person name="Johnson D.L."/>
            <person name="Bohlmann J."/>
            <person name="van Vuuren H.J."/>
            <person name="Jones S.J."/>
            <person name="Pretorius I.S."/>
            <person name="Schmidt S.A."/>
            <person name="Borneman A.R."/>
        </authorList>
    </citation>
    <scope>NUCLEOTIDE SEQUENCE [LARGE SCALE GENOMIC DNA]</scope>
    <source>
        <strain evidence="12">cv. Chardonnay</strain>
        <tissue evidence="11">Leaf</tissue>
    </source>
</reference>
<comment type="subcellular location">
    <subcellularLocation>
        <location evidence="1">Nucleus</location>
    </subcellularLocation>
</comment>
<proteinExistence type="inferred from homology"/>
<dbReference type="InterPro" id="IPR056875">
    <property type="entry name" value="MCM8/REC_WHD"/>
</dbReference>
<organism evidence="11 12">
    <name type="scientific">Vitis vinifera</name>
    <name type="common">Grape</name>
    <dbReference type="NCBI Taxonomy" id="29760"/>
    <lineage>
        <taxon>Eukaryota</taxon>
        <taxon>Viridiplantae</taxon>
        <taxon>Streptophyta</taxon>
        <taxon>Embryophyta</taxon>
        <taxon>Tracheophyta</taxon>
        <taxon>Spermatophyta</taxon>
        <taxon>Magnoliopsida</taxon>
        <taxon>eudicotyledons</taxon>
        <taxon>Gunneridae</taxon>
        <taxon>Pentapetalae</taxon>
        <taxon>rosids</taxon>
        <taxon>Vitales</taxon>
        <taxon>Vitaceae</taxon>
        <taxon>Viteae</taxon>
        <taxon>Vitis</taxon>
    </lineage>
</organism>
<keyword evidence="11" id="KW-0378">Hydrolase</keyword>
<sequence length="548" mass="60104">MCRSFLILCPGCDDSHFSFTYSSSVLLFVYAGCMCNDIQDYSTGITLALVGGVQKYSTDKNKVPVRGDIHIIVVGDPGLGKSQLLQAAAAISPRGIYVCGNATTNAGLTVAVVKDPMTSDYAFEAGAMVLADRGLCCIDEFDKMSAEHQSLLEAMEQQCVSVAKAGLVASLSARTSVLAAANPVGGHYNRAKTVNENLKMSAALLSRFDLVFILLDKPDELLDKRVSEHIMSVFLLQLHAGCGENSPAAKRPCRGDIAAHTVGGIDMNAKSGSLVSRLRLDPKKDMDFVPLPAPLLRKYIAYARTFVFPRMSKPAAEILQKFYLRLRDHSTSADGTPITARQLESLVRLAEARARLDLREEITAQDALFSSSIKIAALASEAGFISKGLQFTNLAGEQIQFNTKAPKGDFAKKLSYKHDHWHSPTPLKFTEPKLVRELSKLYIILQDVVEIMKESLYDKYVDEHGFVDFGRSGGMSQQKEAKRFLGALHKQTELQKKDCFSISEIYNLADRIGLRVPDIDTFVDNLNTVGYLLKKGPKTYQVISASHS</sequence>
<dbReference type="EMBL" id="QGNW01000091">
    <property type="protein sequence ID" value="RVW98800.1"/>
    <property type="molecule type" value="Genomic_DNA"/>
</dbReference>
<dbReference type="PROSITE" id="PS50051">
    <property type="entry name" value="MCM_2"/>
    <property type="match status" value="1"/>
</dbReference>
<evidence type="ECO:0000256" key="4">
    <source>
        <dbReference type="ARBA" id="ARBA00022741"/>
    </source>
</evidence>
<evidence type="ECO:0000256" key="1">
    <source>
        <dbReference type="ARBA" id="ARBA00004123"/>
    </source>
</evidence>
<dbReference type="AlphaFoldDB" id="A0A438IQ02"/>
<dbReference type="PANTHER" id="PTHR11630:SF47">
    <property type="entry name" value="DNA HELICASE MCM8"/>
    <property type="match status" value="1"/>
</dbReference>
<evidence type="ECO:0000256" key="2">
    <source>
        <dbReference type="ARBA" id="ARBA00008010"/>
    </source>
</evidence>
<evidence type="ECO:0000259" key="10">
    <source>
        <dbReference type="PROSITE" id="PS50051"/>
    </source>
</evidence>
<dbReference type="SUPFAM" id="SSF52540">
    <property type="entry name" value="P-loop containing nucleoside triphosphate hydrolases"/>
    <property type="match status" value="1"/>
</dbReference>
<dbReference type="InterPro" id="IPR003593">
    <property type="entry name" value="AAA+_ATPase"/>
</dbReference>
<protein>
    <recommendedName>
        <fullName evidence="3">DNA helicase</fullName>
        <ecNumber evidence="3">3.6.4.12</ecNumber>
    </recommendedName>
    <alternativeName>
        <fullName evidence="8">Minichromosome maintenance 8</fullName>
    </alternativeName>
</protein>
<gene>
    <name evidence="11" type="primary">MCM8_3</name>
    <name evidence="11" type="ORF">CK203_024080</name>
</gene>
<dbReference type="GO" id="GO:0003677">
    <property type="term" value="F:DNA binding"/>
    <property type="evidence" value="ECO:0007669"/>
    <property type="project" value="UniProtKB-KW"/>
</dbReference>
<keyword evidence="6 9" id="KW-0238">DNA-binding</keyword>
<dbReference type="Pfam" id="PF17855">
    <property type="entry name" value="MCM_lid"/>
    <property type="match status" value="1"/>
</dbReference>
<dbReference type="GO" id="GO:0005524">
    <property type="term" value="F:ATP binding"/>
    <property type="evidence" value="ECO:0007669"/>
    <property type="project" value="UniProtKB-KW"/>
</dbReference>
<evidence type="ECO:0000256" key="9">
    <source>
        <dbReference type="RuleBase" id="RU004070"/>
    </source>
</evidence>
<dbReference type="Proteomes" id="UP000288805">
    <property type="component" value="Unassembled WGS sequence"/>
</dbReference>
<comment type="caution">
    <text evidence="11">The sequence shown here is derived from an EMBL/GenBank/DDBJ whole genome shotgun (WGS) entry which is preliminary data.</text>
</comment>
<dbReference type="CDD" id="cd22247">
    <property type="entry name" value="MCM8_WHD"/>
    <property type="match status" value="1"/>
</dbReference>
<dbReference type="GO" id="GO:0003678">
    <property type="term" value="F:DNA helicase activity"/>
    <property type="evidence" value="ECO:0007669"/>
    <property type="project" value="UniProtKB-EC"/>
</dbReference>
<dbReference type="GO" id="GO:0005634">
    <property type="term" value="C:nucleus"/>
    <property type="evidence" value="ECO:0007669"/>
    <property type="project" value="UniProtKB-SubCell"/>
</dbReference>
<dbReference type="InterPro" id="IPR001208">
    <property type="entry name" value="MCM_dom"/>
</dbReference>
<accession>A0A438IQ02</accession>
<evidence type="ECO:0000256" key="7">
    <source>
        <dbReference type="ARBA" id="ARBA00023242"/>
    </source>
</evidence>
<comment type="similarity">
    <text evidence="2 9">Belongs to the MCM family.</text>
</comment>
<dbReference type="InterPro" id="IPR041562">
    <property type="entry name" value="MCM_lid"/>
</dbReference>
<dbReference type="Pfam" id="PF00493">
    <property type="entry name" value="MCM"/>
    <property type="match status" value="1"/>
</dbReference>
<dbReference type="PANTHER" id="PTHR11630">
    <property type="entry name" value="DNA REPLICATION LICENSING FACTOR MCM FAMILY MEMBER"/>
    <property type="match status" value="1"/>
</dbReference>
<keyword evidence="5 9" id="KW-0067">ATP-binding</keyword>
<dbReference type="Gene3D" id="3.40.50.300">
    <property type="entry name" value="P-loop containing nucleotide triphosphate hydrolases"/>
    <property type="match status" value="1"/>
</dbReference>
<name>A0A438IQ02_VITVI</name>